<name>A0AAD1V7N1_PLAAG</name>
<dbReference type="InterPro" id="IPR012657">
    <property type="entry name" value="23S_rRNA-intervening_sequence"/>
</dbReference>
<geneLocation type="plasmid" evidence="1 2">
    <name>p1</name>
</geneLocation>
<protein>
    <recommendedName>
        <fullName evidence="3">Four helix bundle protein</fullName>
    </recommendedName>
</protein>
<dbReference type="PANTHER" id="PTHR38471:SF2">
    <property type="entry name" value="FOUR HELIX BUNDLE PROTEIN"/>
    <property type="match status" value="1"/>
</dbReference>
<dbReference type="EMBL" id="LR882964">
    <property type="protein sequence ID" value="CAD5983257.1"/>
    <property type="molecule type" value="Genomic_DNA"/>
</dbReference>
<accession>A0AAD1V7N1</accession>
<dbReference type="PIRSF" id="PIRSF035652">
    <property type="entry name" value="CHP02436"/>
    <property type="match status" value="1"/>
</dbReference>
<sequence>MDEVKFKERTKSLAVRVIRLVTALPSNTTGQVLGKQLLRSATSVGANYRAACRAKSTADFINKLKIVEEEADETLYWLELLIEANLIPEDKLKSLISETNEILAMIVSSLKTLRSKEKN</sequence>
<proteinExistence type="predicted"/>
<dbReference type="NCBIfam" id="TIGR02436">
    <property type="entry name" value="four helix bundle protein"/>
    <property type="match status" value="1"/>
</dbReference>
<organism evidence="1 2">
    <name type="scientific">Planktothrix agardhii</name>
    <name type="common">Oscillatoria agardhii</name>
    <dbReference type="NCBI Taxonomy" id="1160"/>
    <lineage>
        <taxon>Bacteria</taxon>
        <taxon>Bacillati</taxon>
        <taxon>Cyanobacteriota</taxon>
        <taxon>Cyanophyceae</taxon>
        <taxon>Oscillatoriophycideae</taxon>
        <taxon>Oscillatoriales</taxon>
        <taxon>Microcoleaceae</taxon>
        <taxon>Planktothrix</taxon>
    </lineage>
</organism>
<gene>
    <name evidence="1" type="ORF">PANO66_04344</name>
</gene>
<evidence type="ECO:0000313" key="1">
    <source>
        <dbReference type="EMBL" id="CAD5983257.1"/>
    </source>
</evidence>
<dbReference type="SUPFAM" id="SSF158446">
    <property type="entry name" value="IVS-encoded protein-like"/>
    <property type="match status" value="1"/>
</dbReference>
<keyword evidence="1" id="KW-0614">Plasmid</keyword>
<dbReference type="AlphaFoldDB" id="A0AAD1V7N1"/>
<dbReference type="Proteomes" id="UP001153761">
    <property type="component" value="Plasmid p1"/>
</dbReference>
<evidence type="ECO:0008006" key="3">
    <source>
        <dbReference type="Google" id="ProtNLM"/>
    </source>
</evidence>
<evidence type="ECO:0000313" key="2">
    <source>
        <dbReference type="Proteomes" id="UP001153761"/>
    </source>
</evidence>
<dbReference type="RefSeq" id="WP_227366602.1">
    <property type="nucleotide sequence ID" value="NZ_LR882964.1"/>
</dbReference>
<dbReference type="Gene3D" id="1.20.1440.60">
    <property type="entry name" value="23S rRNA-intervening sequence"/>
    <property type="match status" value="1"/>
</dbReference>
<dbReference type="InterPro" id="IPR036583">
    <property type="entry name" value="23S_rRNA_IVS_sf"/>
</dbReference>
<reference evidence="1" key="1">
    <citation type="submission" date="2020-09" db="EMBL/GenBank/DDBJ databases">
        <authorList>
            <person name="Blom J."/>
        </authorList>
    </citation>
    <scope>NUCLEOTIDE SEQUENCE</scope>
    <source>
        <strain evidence="1">No.66</strain>
        <plasmid evidence="1">p1</plasmid>
    </source>
</reference>
<dbReference type="PANTHER" id="PTHR38471">
    <property type="entry name" value="FOUR HELIX BUNDLE PROTEIN"/>
    <property type="match status" value="1"/>
</dbReference>
<dbReference type="Pfam" id="PF05635">
    <property type="entry name" value="23S_rRNA_IVP"/>
    <property type="match status" value="1"/>
</dbReference>